<accession>A0AAD7B8E6</accession>
<dbReference type="SUPFAM" id="SSF81383">
    <property type="entry name" value="F-box domain"/>
    <property type="match status" value="1"/>
</dbReference>
<feature type="non-terminal residue" evidence="3">
    <location>
        <position position="1"/>
    </location>
</feature>
<evidence type="ECO:0000313" key="3">
    <source>
        <dbReference type="EMBL" id="KAJ7612986.1"/>
    </source>
</evidence>
<evidence type="ECO:0000256" key="1">
    <source>
        <dbReference type="SAM" id="Coils"/>
    </source>
</evidence>
<name>A0AAD7B8E6_9AGAR</name>
<dbReference type="Gene3D" id="1.20.1280.50">
    <property type="match status" value="1"/>
</dbReference>
<reference evidence="3" key="1">
    <citation type="submission" date="2023-03" db="EMBL/GenBank/DDBJ databases">
        <title>Massive genome expansion in bonnet fungi (Mycena s.s.) driven by repeated elements and novel gene families across ecological guilds.</title>
        <authorList>
            <consortium name="Lawrence Berkeley National Laboratory"/>
            <person name="Harder C.B."/>
            <person name="Miyauchi S."/>
            <person name="Viragh M."/>
            <person name="Kuo A."/>
            <person name="Thoen E."/>
            <person name="Andreopoulos B."/>
            <person name="Lu D."/>
            <person name="Skrede I."/>
            <person name="Drula E."/>
            <person name="Henrissat B."/>
            <person name="Morin E."/>
            <person name="Kohler A."/>
            <person name="Barry K."/>
            <person name="LaButti K."/>
            <person name="Morin E."/>
            <person name="Salamov A."/>
            <person name="Lipzen A."/>
            <person name="Mereny Z."/>
            <person name="Hegedus B."/>
            <person name="Baldrian P."/>
            <person name="Stursova M."/>
            <person name="Weitz H."/>
            <person name="Taylor A."/>
            <person name="Grigoriev I.V."/>
            <person name="Nagy L.G."/>
            <person name="Martin F."/>
            <person name="Kauserud H."/>
        </authorList>
    </citation>
    <scope>NUCLEOTIDE SEQUENCE</scope>
    <source>
        <strain evidence="3">9284</strain>
    </source>
</reference>
<feature type="domain" description="F-box" evidence="2">
    <location>
        <begin position="38"/>
        <end position="84"/>
    </location>
</feature>
<keyword evidence="1" id="KW-0175">Coiled coil</keyword>
<comment type="caution">
    <text evidence="3">The sequence shown here is derived from an EMBL/GenBank/DDBJ whole genome shotgun (WGS) entry which is preliminary data.</text>
</comment>
<keyword evidence="4" id="KW-1185">Reference proteome</keyword>
<evidence type="ECO:0000259" key="2">
    <source>
        <dbReference type="Pfam" id="PF12937"/>
    </source>
</evidence>
<dbReference type="AlphaFoldDB" id="A0AAD7B8E6"/>
<dbReference type="InterPro" id="IPR001810">
    <property type="entry name" value="F-box_dom"/>
</dbReference>
<organism evidence="3 4">
    <name type="scientific">Roridomyces roridus</name>
    <dbReference type="NCBI Taxonomy" id="1738132"/>
    <lineage>
        <taxon>Eukaryota</taxon>
        <taxon>Fungi</taxon>
        <taxon>Dikarya</taxon>
        <taxon>Basidiomycota</taxon>
        <taxon>Agaricomycotina</taxon>
        <taxon>Agaricomycetes</taxon>
        <taxon>Agaricomycetidae</taxon>
        <taxon>Agaricales</taxon>
        <taxon>Marasmiineae</taxon>
        <taxon>Mycenaceae</taxon>
        <taxon>Roridomyces</taxon>
    </lineage>
</organism>
<feature type="coiled-coil region" evidence="1">
    <location>
        <begin position="2"/>
        <end position="29"/>
    </location>
</feature>
<proteinExistence type="predicted"/>
<protein>
    <recommendedName>
        <fullName evidence="2">F-box domain-containing protein</fullName>
    </recommendedName>
</protein>
<feature type="non-terminal residue" evidence="3">
    <location>
        <position position="92"/>
    </location>
</feature>
<dbReference type="Pfam" id="PF12937">
    <property type="entry name" value="F-box-like"/>
    <property type="match status" value="1"/>
</dbReference>
<sequence>RIDELSEELERQKQIVKDLERQRSTVQSQLNALVDPMARLPLEISSDIFRQCLSSRHDVRTCSTLLRVCHAWNAIALATSSLWNVIVSSDVP</sequence>
<dbReference type="Proteomes" id="UP001221142">
    <property type="component" value="Unassembled WGS sequence"/>
</dbReference>
<evidence type="ECO:0000313" key="4">
    <source>
        <dbReference type="Proteomes" id="UP001221142"/>
    </source>
</evidence>
<dbReference type="InterPro" id="IPR036047">
    <property type="entry name" value="F-box-like_dom_sf"/>
</dbReference>
<gene>
    <name evidence="3" type="ORF">FB45DRAFT_729841</name>
</gene>
<dbReference type="EMBL" id="JARKIF010000029">
    <property type="protein sequence ID" value="KAJ7612986.1"/>
    <property type="molecule type" value="Genomic_DNA"/>
</dbReference>